<reference evidence="2" key="2">
    <citation type="submission" date="2020-09" db="EMBL/GenBank/DDBJ databases">
        <authorList>
            <person name="Sun Q."/>
            <person name="Ohkuma M."/>
        </authorList>
    </citation>
    <scope>NUCLEOTIDE SEQUENCE</scope>
    <source>
        <strain evidence="2">JCM 4956</strain>
    </source>
</reference>
<dbReference type="AlphaFoldDB" id="A0A918NT96"/>
<evidence type="ECO:0000313" key="2">
    <source>
        <dbReference type="EMBL" id="GGX94309.1"/>
    </source>
</evidence>
<dbReference type="EMBL" id="BMWD01000041">
    <property type="protein sequence ID" value="GGX94309.1"/>
    <property type="molecule type" value="Genomic_DNA"/>
</dbReference>
<reference evidence="2" key="1">
    <citation type="journal article" date="2014" name="Int. J. Syst. Evol. Microbiol.">
        <title>Complete genome sequence of Corynebacterium casei LMG S-19264T (=DSM 44701T), isolated from a smear-ripened cheese.</title>
        <authorList>
            <consortium name="US DOE Joint Genome Institute (JGI-PGF)"/>
            <person name="Walter F."/>
            <person name="Albersmeier A."/>
            <person name="Kalinowski J."/>
            <person name="Ruckert C."/>
        </authorList>
    </citation>
    <scope>NUCLEOTIDE SEQUENCE</scope>
    <source>
        <strain evidence="2">JCM 4956</strain>
    </source>
</reference>
<accession>A0A918NT96</accession>
<name>A0A918NT96_9ACTN</name>
<proteinExistence type="predicted"/>
<keyword evidence="3" id="KW-1185">Reference proteome</keyword>
<feature type="compositionally biased region" description="Low complexity" evidence="1">
    <location>
        <begin position="19"/>
        <end position="43"/>
    </location>
</feature>
<gene>
    <name evidence="2" type="ORF">GCM10010515_71460</name>
</gene>
<evidence type="ECO:0000313" key="3">
    <source>
        <dbReference type="Proteomes" id="UP000645555"/>
    </source>
</evidence>
<feature type="region of interest" description="Disordered" evidence="1">
    <location>
        <begin position="1"/>
        <end position="69"/>
    </location>
</feature>
<comment type="caution">
    <text evidence="2">The sequence shown here is derived from an EMBL/GenBank/DDBJ whole genome shotgun (WGS) entry which is preliminary data.</text>
</comment>
<evidence type="ECO:0000256" key="1">
    <source>
        <dbReference type="SAM" id="MobiDB-lite"/>
    </source>
</evidence>
<organism evidence="2 3">
    <name type="scientific">Streptomyces fructofermentans</name>
    <dbReference type="NCBI Taxonomy" id="152141"/>
    <lineage>
        <taxon>Bacteria</taxon>
        <taxon>Bacillati</taxon>
        <taxon>Actinomycetota</taxon>
        <taxon>Actinomycetes</taxon>
        <taxon>Kitasatosporales</taxon>
        <taxon>Streptomycetaceae</taxon>
        <taxon>Streptomyces</taxon>
    </lineage>
</organism>
<protein>
    <submittedName>
        <fullName evidence="2">Uncharacterized protein</fullName>
    </submittedName>
</protein>
<dbReference type="Proteomes" id="UP000645555">
    <property type="component" value="Unassembled WGS sequence"/>
</dbReference>
<sequence>MHVTTLNGDAASCKDPPRTRAAGTPTASTPAPAPEGAATAGPHAARRATRHVTPSMAGTRPGASRIVWE</sequence>